<keyword evidence="1" id="KW-0732">Signal</keyword>
<feature type="domain" description="Glycosyl hydrolase family 95 catalytic" evidence="4">
    <location>
        <begin position="317"/>
        <end position="706"/>
    </location>
</feature>
<dbReference type="GO" id="GO:0005975">
    <property type="term" value="P:carbohydrate metabolic process"/>
    <property type="evidence" value="ECO:0007669"/>
    <property type="project" value="InterPro"/>
</dbReference>
<dbReference type="Pfam" id="PF22124">
    <property type="entry name" value="Glyco_hydro_95_cat"/>
    <property type="match status" value="1"/>
</dbReference>
<dbReference type="InterPro" id="IPR012341">
    <property type="entry name" value="6hp_glycosidase-like_sf"/>
</dbReference>
<dbReference type="Gene3D" id="1.50.10.10">
    <property type="match status" value="1"/>
</dbReference>
<organism evidence="5 6">
    <name type="scientific">Microbulbifer rhizosphaerae</name>
    <dbReference type="NCBI Taxonomy" id="1562603"/>
    <lineage>
        <taxon>Bacteria</taxon>
        <taxon>Pseudomonadati</taxon>
        <taxon>Pseudomonadota</taxon>
        <taxon>Gammaproteobacteria</taxon>
        <taxon>Cellvibrionales</taxon>
        <taxon>Microbulbiferaceae</taxon>
        <taxon>Microbulbifer</taxon>
    </lineage>
</organism>
<dbReference type="PANTHER" id="PTHR31084:SF19">
    <property type="entry name" value="GLYCOSYL HYDROLASE FAMILY 95 N-TERMINAL DOMAIN-CONTAINING PROTEIN"/>
    <property type="match status" value="1"/>
</dbReference>
<dbReference type="InterPro" id="IPR016518">
    <property type="entry name" value="Alpha-L-fucosidase"/>
</dbReference>
<evidence type="ECO:0000256" key="1">
    <source>
        <dbReference type="SAM" id="SignalP"/>
    </source>
</evidence>
<evidence type="ECO:0000259" key="4">
    <source>
        <dbReference type="Pfam" id="PF22124"/>
    </source>
</evidence>
<feature type="chain" id="PRO_5030669142" description="Alpha-L-fucosidase 2" evidence="1">
    <location>
        <begin position="34"/>
        <end position="819"/>
    </location>
</feature>
<dbReference type="PIRSF" id="PIRSF007663">
    <property type="entry name" value="UCP007663"/>
    <property type="match status" value="1"/>
</dbReference>
<dbReference type="InterPro" id="IPR054363">
    <property type="entry name" value="GH95_cat"/>
</dbReference>
<dbReference type="Proteomes" id="UP000535937">
    <property type="component" value="Unassembled WGS sequence"/>
</dbReference>
<evidence type="ECO:0000313" key="6">
    <source>
        <dbReference type="Proteomes" id="UP000535937"/>
    </source>
</evidence>
<keyword evidence="6" id="KW-1185">Reference proteome</keyword>
<reference evidence="5 6" key="1">
    <citation type="submission" date="2020-08" db="EMBL/GenBank/DDBJ databases">
        <title>Genomic Encyclopedia of Type Strains, Phase III (KMG-III): the genomes of soil and plant-associated and newly described type strains.</title>
        <authorList>
            <person name="Whitman W."/>
        </authorList>
    </citation>
    <scope>NUCLEOTIDE SEQUENCE [LARGE SCALE GENOMIC DNA]</scope>
    <source>
        <strain evidence="5 6">CECT 8799</strain>
    </source>
</reference>
<dbReference type="SUPFAM" id="SSF48208">
    <property type="entry name" value="Six-hairpin glycosidases"/>
    <property type="match status" value="1"/>
</dbReference>
<evidence type="ECO:0008006" key="7">
    <source>
        <dbReference type="Google" id="ProtNLM"/>
    </source>
</evidence>
<feature type="domain" description="Alpha fucosidase A-like C-terminal" evidence="3">
    <location>
        <begin position="708"/>
        <end position="804"/>
    </location>
</feature>
<name>A0A7W4WBJ7_9GAMM</name>
<gene>
    <name evidence="5" type="ORF">FHS09_002038</name>
</gene>
<evidence type="ECO:0000259" key="3">
    <source>
        <dbReference type="Pfam" id="PF21307"/>
    </source>
</evidence>
<evidence type="ECO:0000259" key="2">
    <source>
        <dbReference type="Pfam" id="PF14498"/>
    </source>
</evidence>
<dbReference type="InterPro" id="IPR049053">
    <property type="entry name" value="AFCA-like_C"/>
</dbReference>
<accession>A0A7W4WBJ7</accession>
<dbReference type="InterPro" id="IPR027414">
    <property type="entry name" value="GH95_N_dom"/>
</dbReference>
<dbReference type="Pfam" id="PF14498">
    <property type="entry name" value="Glyco_hyd_65N_2"/>
    <property type="match status" value="1"/>
</dbReference>
<feature type="domain" description="Glycosyl hydrolase family 95 N-terminal" evidence="2">
    <location>
        <begin position="51"/>
        <end position="291"/>
    </location>
</feature>
<protein>
    <recommendedName>
        <fullName evidence="7">Alpha-L-fucosidase 2</fullName>
    </recommendedName>
</protein>
<dbReference type="InterPro" id="IPR008928">
    <property type="entry name" value="6-hairpin_glycosidase_sf"/>
</dbReference>
<dbReference type="AlphaFoldDB" id="A0A7W4WBJ7"/>
<feature type="signal peptide" evidence="1">
    <location>
        <begin position="1"/>
        <end position="33"/>
    </location>
</feature>
<dbReference type="EMBL" id="JACHWZ010000008">
    <property type="protein sequence ID" value="MBB3061205.1"/>
    <property type="molecule type" value="Genomic_DNA"/>
</dbReference>
<dbReference type="PANTHER" id="PTHR31084">
    <property type="entry name" value="ALPHA-L-FUCOSIDASE 2"/>
    <property type="match status" value="1"/>
</dbReference>
<dbReference type="Pfam" id="PF21307">
    <property type="entry name" value="Glyco_hydro_95_C"/>
    <property type="match status" value="1"/>
</dbReference>
<proteinExistence type="predicted"/>
<sequence length="819" mass="89720">MLFPKIRITTIGILCVFVSATSALFLLSVQARAAAVTYEGKAVAPEHKLSLWYDRPATDWENEALPIGNGHIGGMVFGAVDHERIQFNEKTLWTGGPNSTTDYRGGNRDGAAKHLSSIRSKLNAGNIGDAAQEAKSHLTGLNEGFGNYQNFGDIHLDFKLPDNVTVSEYRRELDLEDAIARISYTYKGVDYLREYFVSYPHNVMVMRLTASQPGKLTLDVRPVSAQTGASVTASGNTIVVKGRLSNNGMKYESRMKLVSEGGSLAAGKGFITVDAADALTIIMSAGTDYANQYPTYKGADPQRRAMNAVNTASGITYSGLKAVHLNDYQALFNRVSLNFNSTQPQIPTDQLLESYASAPDNSLETLMFQYGRYLLISSSRAGSLPANLQGVWNNSNEPPWTSDYHFNVNLQMNYWPAQVANLSETMVPLLDYVESLVKPGRTTAEKHYGVTGGGWSVNTMNNPFGFTAPGWNFNWGWAPSANAFIMNNLWEAYAFSGDVTMLNDRIYPLLKETSQFWTKLLVEDADGTLVSSPCYSPEQGTISKGCAFDQQLVWDLFANTIKASTILNIDAAFREELQAKRDQLSPIEIGRYGQIQEWKEDIDDPENTHRHISQLVALYPGKQINKHTPEWLDAARTTLLHRGDGGTGWSRANKINLWARLLDGDHAHAILGGQITGSTLKNLLDTHPPFQIDGNFGLTSGMAEMLIQSHLGTIDVLPALPSAWPSGSFSGLRARGGFTLDVAWDRARVQTIAITSTAGNRAKLFYSHINGAVVTDNMGKVVNYTAVNAGQIEFDTQAGKTYTVTGIPGERGPDLNSET</sequence>
<evidence type="ECO:0000313" key="5">
    <source>
        <dbReference type="EMBL" id="MBB3061205.1"/>
    </source>
</evidence>
<dbReference type="GO" id="GO:0004560">
    <property type="term" value="F:alpha-L-fucosidase activity"/>
    <property type="evidence" value="ECO:0007669"/>
    <property type="project" value="InterPro"/>
</dbReference>
<comment type="caution">
    <text evidence="5">The sequence shown here is derived from an EMBL/GenBank/DDBJ whole genome shotgun (WGS) entry which is preliminary data.</text>
</comment>
<dbReference type="RefSeq" id="WP_183459376.1">
    <property type="nucleotide sequence ID" value="NZ_JACHWZ010000008.1"/>
</dbReference>